<dbReference type="Pfam" id="PF13483">
    <property type="entry name" value="Lactamase_B_3"/>
    <property type="match status" value="1"/>
</dbReference>
<accession>A0A9D2APR3</accession>
<gene>
    <name evidence="1" type="ORF">H9982_00335</name>
</gene>
<protein>
    <submittedName>
        <fullName evidence="1">MBL fold metallo-hydrolase</fullName>
    </submittedName>
</protein>
<dbReference type="PANTHER" id="PTHR42967">
    <property type="entry name" value="METAL DEPENDENT HYDROLASE"/>
    <property type="match status" value="1"/>
</dbReference>
<dbReference type="PANTHER" id="PTHR42967:SF1">
    <property type="entry name" value="MBL FOLD METALLO-HYDROLASE"/>
    <property type="match status" value="1"/>
</dbReference>
<dbReference type="Gene3D" id="3.60.15.10">
    <property type="entry name" value="Ribonuclease Z/Hydroxyacylglutathione hydrolase-like"/>
    <property type="match status" value="1"/>
</dbReference>
<evidence type="ECO:0000313" key="1">
    <source>
        <dbReference type="EMBL" id="HIX44649.1"/>
    </source>
</evidence>
<dbReference type="InterPro" id="IPR036866">
    <property type="entry name" value="RibonucZ/Hydroxyglut_hydro"/>
</dbReference>
<name>A0A9D2APR3_9BACT</name>
<comment type="caution">
    <text evidence="1">The sequence shown here is derived from an EMBL/GenBank/DDBJ whole genome shotgun (WGS) entry which is preliminary data.</text>
</comment>
<dbReference type="EMBL" id="DXFB01000008">
    <property type="protein sequence ID" value="HIX44649.1"/>
    <property type="molecule type" value="Genomic_DNA"/>
</dbReference>
<dbReference type="AlphaFoldDB" id="A0A9D2APR3"/>
<proteinExistence type="predicted"/>
<organism evidence="1 2">
    <name type="scientific">Candidatus Barnesiella excrementipullorum</name>
    <dbReference type="NCBI Taxonomy" id="2838479"/>
    <lineage>
        <taxon>Bacteria</taxon>
        <taxon>Pseudomonadati</taxon>
        <taxon>Bacteroidota</taxon>
        <taxon>Bacteroidia</taxon>
        <taxon>Bacteroidales</taxon>
        <taxon>Barnesiellaceae</taxon>
        <taxon>Barnesiella</taxon>
    </lineage>
</organism>
<sequence length="234" mass="26294">MKLTFIYNSGFLLETGSANILFDYYRKGHDIIRRVLSSPLPLYVLVSHSHPDHFNPDCLGWKSKHKEVHYIFSEELQSVTEGRNQEIVYLPVGGEYSDSLLTIEAFGSTDIGCSFYLTIGDTTVFHAGDLNNWHWSDESTPEEAIQAERDFLYRLGQLAAAHNTVHLALFPVDARIGNDYARGARQFLEAIHTDVFVPMHFWSAADAAAAFAPEAQERGARFVMLRHTGETAAV</sequence>
<reference evidence="1" key="2">
    <citation type="submission" date="2021-04" db="EMBL/GenBank/DDBJ databases">
        <authorList>
            <person name="Gilroy R."/>
        </authorList>
    </citation>
    <scope>NUCLEOTIDE SEQUENCE</scope>
    <source>
        <strain evidence="1">ChiHjej12B11-16260</strain>
    </source>
</reference>
<evidence type="ECO:0000313" key="2">
    <source>
        <dbReference type="Proteomes" id="UP000824246"/>
    </source>
</evidence>
<reference evidence="1" key="1">
    <citation type="journal article" date="2021" name="PeerJ">
        <title>Extensive microbial diversity within the chicken gut microbiome revealed by metagenomics and culture.</title>
        <authorList>
            <person name="Gilroy R."/>
            <person name="Ravi A."/>
            <person name="Getino M."/>
            <person name="Pursley I."/>
            <person name="Horton D.L."/>
            <person name="Alikhan N.F."/>
            <person name="Baker D."/>
            <person name="Gharbi K."/>
            <person name="Hall N."/>
            <person name="Watson M."/>
            <person name="Adriaenssens E.M."/>
            <person name="Foster-Nyarko E."/>
            <person name="Jarju S."/>
            <person name="Secka A."/>
            <person name="Antonio M."/>
            <person name="Oren A."/>
            <person name="Chaudhuri R.R."/>
            <person name="La Ragione R."/>
            <person name="Hildebrand F."/>
            <person name="Pallen M.J."/>
        </authorList>
    </citation>
    <scope>NUCLEOTIDE SEQUENCE</scope>
    <source>
        <strain evidence="1">ChiHjej12B11-16260</strain>
    </source>
</reference>
<dbReference type="Proteomes" id="UP000824246">
    <property type="component" value="Unassembled WGS sequence"/>
</dbReference>
<dbReference type="SUPFAM" id="SSF56281">
    <property type="entry name" value="Metallo-hydrolase/oxidoreductase"/>
    <property type="match status" value="1"/>
</dbReference>